<keyword evidence="2" id="KW-0004">4Fe-4S</keyword>
<evidence type="ECO:0000256" key="3">
    <source>
        <dbReference type="ARBA" id="ARBA00022723"/>
    </source>
</evidence>
<keyword evidence="3" id="KW-0479">Metal-binding</keyword>
<dbReference type="Gene3D" id="3.30.70.20">
    <property type="match status" value="1"/>
</dbReference>
<dbReference type="PANTHER" id="PTHR43687:SF6">
    <property type="entry name" value="L-ASPARTATE SEMIALDEHYDE SULFURTRANSFERASE IRON-SULFUR SUBUNIT"/>
    <property type="match status" value="1"/>
</dbReference>
<evidence type="ECO:0000256" key="1">
    <source>
        <dbReference type="ARBA" id="ARBA00022448"/>
    </source>
</evidence>
<dbReference type="InterPro" id="IPR017900">
    <property type="entry name" value="4Fe4S_Fe_S_CS"/>
</dbReference>
<keyword evidence="4" id="KW-0677">Repeat</keyword>
<sequence length="144" mass="15459">MPIDQEFEKKLKPVARSEHGYLIWGPGKDGAAAESDEVKSAYEAAGEKFEPLGIHGTYVAVDFDDCVADGACLPACPVGVFEWTKNPGFSGTEEKLDLTDKAAPVRESDCIWCMACVTVCPTEAVRVDEALVSVAENAESSLEE</sequence>
<keyword evidence="7" id="KW-0411">Iron-sulfur</keyword>
<keyword evidence="1" id="KW-0813">Transport</keyword>
<dbReference type="InterPro" id="IPR017896">
    <property type="entry name" value="4Fe4S_Fe-S-bd"/>
</dbReference>
<proteinExistence type="predicted"/>
<evidence type="ECO:0000256" key="5">
    <source>
        <dbReference type="ARBA" id="ARBA00022982"/>
    </source>
</evidence>
<dbReference type="AlphaFoldDB" id="A0A075G5U6"/>
<evidence type="ECO:0000256" key="2">
    <source>
        <dbReference type="ARBA" id="ARBA00022485"/>
    </source>
</evidence>
<feature type="domain" description="4Fe-4S ferredoxin-type" evidence="8">
    <location>
        <begin position="57"/>
        <end position="86"/>
    </location>
</feature>
<evidence type="ECO:0000256" key="7">
    <source>
        <dbReference type="ARBA" id="ARBA00023014"/>
    </source>
</evidence>
<dbReference type="SUPFAM" id="SSF54862">
    <property type="entry name" value="4Fe-4S ferredoxins"/>
    <property type="match status" value="1"/>
</dbReference>
<dbReference type="InterPro" id="IPR050572">
    <property type="entry name" value="Fe-S_Ferredoxin"/>
</dbReference>
<dbReference type="EMBL" id="KF900562">
    <property type="protein sequence ID" value="AIE99375.1"/>
    <property type="molecule type" value="Genomic_DNA"/>
</dbReference>
<dbReference type="GO" id="GO:0046872">
    <property type="term" value="F:metal ion binding"/>
    <property type="evidence" value="ECO:0007669"/>
    <property type="project" value="UniProtKB-KW"/>
</dbReference>
<dbReference type="Pfam" id="PF13237">
    <property type="entry name" value="Fer4_10"/>
    <property type="match status" value="1"/>
</dbReference>
<feature type="domain" description="4Fe-4S ferredoxin-type" evidence="8">
    <location>
        <begin position="101"/>
        <end position="130"/>
    </location>
</feature>
<dbReference type="GO" id="GO:0051539">
    <property type="term" value="F:4 iron, 4 sulfur cluster binding"/>
    <property type="evidence" value="ECO:0007669"/>
    <property type="project" value="UniProtKB-KW"/>
</dbReference>
<dbReference type="PANTHER" id="PTHR43687">
    <property type="entry name" value="ADENYLYLSULFATE REDUCTASE, BETA SUBUNIT"/>
    <property type="match status" value="1"/>
</dbReference>
<dbReference type="GO" id="GO:0016491">
    <property type="term" value="F:oxidoreductase activity"/>
    <property type="evidence" value="ECO:0007669"/>
    <property type="project" value="UniProtKB-ARBA"/>
</dbReference>
<evidence type="ECO:0000259" key="8">
    <source>
        <dbReference type="PROSITE" id="PS51379"/>
    </source>
</evidence>
<keyword evidence="5" id="KW-0249">Electron transport</keyword>
<keyword evidence="6" id="KW-0408">Iron</keyword>
<protein>
    <submittedName>
        <fullName evidence="9">4Fe-4S ferredoxin iron-sulfur binding domain-containing protein</fullName>
    </submittedName>
</protein>
<evidence type="ECO:0000256" key="6">
    <source>
        <dbReference type="ARBA" id="ARBA00023004"/>
    </source>
</evidence>
<organism evidence="9">
    <name type="scientific">uncultured marine thaumarchaeote KM3_10_C07</name>
    <dbReference type="NCBI Taxonomy" id="1455986"/>
    <lineage>
        <taxon>Archaea</taxon>
        <taxon>Nitrososphaerota</taxon>
        <taxon>environmental samples</taxon>
    </lineage>
</organism>
<dbReference type="PROSITE" id="PS51379">
    <property type="entry name" value="4FE4S_FER_2"/>
    <property type="match status" value="2"/>
</dbReference>
<evidence type="ECO:0000256" key="4">
    <source>
        <dbReference type="ARBA" id="ARBA00022737"/>
    </source>
</evidence>
<name>A0A075G5U6_9ARCH</name>
<accession>A0A075G5U6</accession>
<dbReference type="PROSITE" id="PS00198">
    <property type="entry name" value="4FE4S_FER_1"/>
    <property type="match status" value="1"/>
</dbReference>
<evidence type="ECO:0000313" key="9">
    <source>
        <dbReference type="EMBL" id="AIE99375.1"/>
    </source>
</evidence>
<reference evidence="9" key="1">
    <citation type="journal article" date="2014" name="Genome Biol. Evol.">
        <title>Pangenome evidence for extensive interdomain horizontal transfer affecting lineage core and shell genes in uncultured planktonic thaumarchaeota and euryarchaeota.</title>
        <authorList>
            <person name="Deschamps P."/>
            <person name="Zivanovic Y."/>
            <person name="Moreira D."/>
            <person name="Rodriguez-Valera F."/>
            <person name="Lopez-Garcia P."/>
        </authorList>
    </citation>
    <scope>NUCLEOTIDE SEQUENCE</scope>
</reference>